<name>A0A7K4AID2_METSH</name>
<dbReference type="NCBIfam" id="TIGR03804">
    <property type="entry name" value="para_beta_helix"/>
    <property type="match status" value="4"/>
</dbReference>
<dbReference type="Pfam" id="PF05048">
    <property type="entry name" value="NosD"/>
    <property type="match status" value="3"/>
</dbReference>
<dbReference type="InterPro" id="IPR051550">
    <property type="entry name" value="SCF-Subunits/Alg-Epimerases"/>
</dbReference>
<keyword evidence="3" id="KW-0833">Ubl conjugation pathway</keyword>
<proteinExistence type="predicted"/>
<dbReference type="InterPro" id="IPR012334">
    <property type="entry name" value="Pectin_lyas_fold"/>
</dbReference>
<dbReference type="InterPro" id="IPR007742">
    <property type="entry name" value="NosD_dom"/>
</dbReference>
<evidence type="ECO:0000256" key="2">
    <source>
        <dbReference type="ARBA" id="ARBA00022737"/>
    </source>
</evidence>
<dbReference type="PANTHER" id="PTHR22990">
    <property type="entry name" value="F-BOX ONLY PROTEIN"/>
    <property type="match status" value="1"/>
</dbReference>
<feature type="region of interest" description="Disordered" evidence="4">
    <location>
        <begin position="624"/>
        <end position="648"/>
    </location>
</feature>
<dbReference type="Proteomes" id="UP000544742">
    <property type="component" value="Unassembled WGS sequence"/>
</dbReference>
<feature type="domain" description="Periplasmic copper-binding protein NosD beta helix" evidence="5">
    <location>
        <begin position="232"/>
        <end position="356"/>
    </location>
</feature>
<dbReference type="InterPro" id="IPR006626">
    <property type="entry name" value="PbH1"/>
</dbReference>
<organism evidence="6 7">
    <name type="scientific">Methanothrix soehngenii</name>
    <name type="common">Methanosaeta concilii</name>
    <dbReference type="NCBI Taxonomy" id="2223"/>
    <lineage>
        <taxon>Archaea</taxon>
        <taxon>Methanobacteriati</taxon>
        <taxon>Methanobacteriota</taxon>
        <taxon>Stenosarchaea group</taxon>
        <taxon>Methanomicrobia</taxon>
        <taxon>Methanotrichales</taxon>
        <taxon>Methanotrichaceae</taxon>
        <taxon>Methanothrix</taxon>
    </lineage>
</organism>
<dbReference type="InterPro" id="IPR022441">
    <property type="entry name" value="Para_beta_helix_rpt-2"/>
</dbReference>
<protein>
    <recommendedName>
        <fullName evidence="5">Periplasmic copper-binding protein NosD beta helix domain-containing protein</fullName>
    </recommendedName>
</protein>
<evidence type="ECO:0000313" key="7">
    <source>
        <dbReference type="Proteomes" id="UP000544742"/>
    </source>
</evidence>
<dbReference type="SUPFAM" id="SSF51126">
    <property type="entry name" value="Pectin lyase-like"/>
    <property type="match status" value="3"/>
</dbReference>
<feature type="domain" description="Periplasmic copper-binding protein NosD beta helix" evidence="5">
    <location>
        <begin position="90"/>
        <end position="229"/>
    </location>
</feature>
<dbReference type="PANTHER" id="PTHR22990:SF15">
    <property type="entry name" value="F-BOX ONLY PROTEIN 10"/>
    <property type="match status" value="1"/>
</dbReference>
<dbReference type="InterPro" id="IPR011050">
    <property type="entry name" value="Pectin_lyase_fold/virulence"/>
</dbReference>
<feature type="domain" description="Periplasmic copper-binding protein NosD beta helix" evidence="5">
    <location>
        <begin position="456"/>
        <end position="628"/>
    </location>
</feature>
<reference evidence="6 7" key="1">
    <citation type="journal article" date="2020" name="Biotechnol. Biofuels">
        <title>New insights from the biogas microbiome by comprehensive genome-resolved metagenomics of nearly 1600 species originating from multiple anaerobic digesters.</title>
        <authorList>
            <person name="Campanaro S."/>
            <person name="Treu L."/>
            <person name="Rodriguez-R L.M."/>
            <person name="Kovalovszki A."/>
            <person name="Ziels R.M."/>
            <person name="Maus I."/>
            <person name="Zhu X."/>
            <person name="Kougias P.G."/>
            <person name="Basile A."/>
            <person name="Luo G."/>
            <person name="Schluter A."/>
            <person name="Konstantinidis K.T."/>
            <person name="Angelidaki I."/>
        </authorList>
    </citation>
    <scope>NUCLEOTIDE SEQUENCE [LARGE SCALE GENOMIC DNA]</scope>
    <source>
        <strain evidence="6">AS27yjCOA_157</strain>
    </source>
</reference>
<comment type="pathway">
    <text evidence="1">Protein modification; protein ubiquitination.</text>
</comment>
<evidence type="ECO:0000256" key="3">
    <source>
        <dbReference type="ARBA" id="ARBA00022786"/>
    </source>
</evidence>
<dbReference type="EMBL" id="JAAYUN010000106">
    <property type="protein sequence ID" value="NLJ22739.1"/>
    <property type="molecule type" value="Genomic_DNA"/>
</dbReference>
<evidence type="ECO:0000313" key="6">
    <source>
        <dbReference type="EMBL" id="NLJ22739.1"/>
    </source>
</evidence>
<comment type="caution">
    <text evidence="6">The sequence shown here is derived from an EMBL/GenBank/DDBJ whole genome shotgun (WGS) entry which is preliminary data.</text>
</comment>
<dbReference type="Gene3D" id="2.160.20.10">
    <property type="entry name" value="Single-stranded right-handed beta-helix, Pectin lyase-like"/>
    <property type="match status" value="3"/>
</dbReference>
<evidence type="ECO:0000256" key="4">
    <source>
        <dbReference type="SAM" id="MobiDB-lite"/>
    </source>
</evidence>
<evidence type="ECO:0000259" key="5">
    <source>
        <dbReference type="Pfam" id="PF05048"/>
    </source>
</evidence>
<dbReference type="SMART" id="SM00710">
    <property type="entry name" value="PbH1"/>
    <property type="match status" value="18"/>
</dbReference>
<accession>A0A7K4AID2</accession>
<sequence length="661" mass="71854">MPRLPLIIFMALLIWLSPVSGARTYIVDDDGFSNYKTIQDAVIAASDGDTIYVKPGNYSEEVILNKSLSLMPLIGEIGPIILSGQGKETGMTVSSDGCNLEGLTFQGYSGAAVHLLSRKNRIENNVFEDASPAILASGSEGNSINGNLIMNCQGGVALRDASENNSIDGNEITSCNISIFLGEADGNSIIENNISDAYWGIWLDNSSQVQIEGNDIQSRSHGILLLNGSGLYVSDNLVMIDDAGNSTSRASLLANVSDVVFQRNKIDGGEIGLAALDCQNTELLYNNITQSNNAIYIQDAYGLNINNNSLIEGDYGIRVDNSSQNSIIGNLARDFVIALDIGAAEDNRILKNQFVGITDAAMQITSSGNCKILENEFTDGFRGIMLIESPANLLQDNRFQNVTWSLYVESQTKEGFNNSIDESNVVDFVPIAYLFDQSETQIRDRQLAHLTMAYCRNMAVDNITITRDAVFLFDSMNNSIINSNISECFGVRLINSSGNDILGNLFNGNGYSGLFLYSSDGNRIEKNVASENEQNGLSLLSCNQNIIRDNSVQKNLVTGIWLNLSNDNQIYENNITANSLGCQLSFSTGNTIYHNNFIDNIEHSIDTEGSNSWDAGNSTGGNYWSDHSAKGNPSSDWPRSIKGGNAKDSYPFQDVNGWLAA</sequence>
<gene>
    <name evidence="6" type="ORF">GX426_06485</name>
</gene>
<keyword evidence="2" id="KW-0677">Repeat</keyword>
<evidence type="ECO:0000256" key="1">
    <source>
        <dbReference type="ARBA" id="ARBA00004906"/>
    </source>
</evidence>
<dbReference type="AlphaFoldDB" id="A0A7K4AID2"/>